<dbReference type="eggNOG" id="COG0457">
    <property type="taxonomic scope" value="Bacteria"/>
</dbReference>
<evidence type="ECO:0000313" key="9">
    <source>
        <dbReference type="Proteomes" id="UP000001601"/>
    </source>
</evidence>
<dbReference type="Proteomes" id="UP000001601">
    <property type="component" value="Unassembled WGS sequence"/>
</dbReference>
<keyword evidence="6" id="KW-1133">Transmembrane helix</keyword>
<dbReference type="Pfam" id="PF13374">
    <property type="entry name" value="TPR_10"/>
    <property type="match status" value="1"/>
</dbReference>
<evidence type="ECO:0000256" key="4">
    <source>
        <dbReference type="ARBA" id="ARBA00022777"/>
    </source>
</evidence>
<keyword evidence="6 8" id="KW-0812">Transmembrane</keyword>
<keyword evidence="9" id="KW-1185">Reference proteome</keyword>
<reference evidence="8 9" key="1">
    <citation type="journal article" date="2007" name="Nature">
        <title>Light stimulates growth of proteorhodopsin-containing marine Flavobacteria.</title>
        <authorList>
            <person name="Gomez-Consarnau L."/>
            <person name="Gonzalez J.M."/>
            <person name="Coll-Llado M."/>
            <person name="Gourdon P."/>
            <person name="Pascher T."/>
            <person name="Neutze R."/>
            <person name="Pedros-Alio C."/>
            <person name="Pinhassi J."/>
        </authorList>
    </citation>
    <scope>NUCLEOTIDE SEQUENCE [LARGE SCALE GENOMIC DNA]</scope>
    <source>
        <strain evidence="8 9">MED217</strain>
    </source>
</reference>
<dbReference type="HOGENOM" id="CLU_000445_106_3_10"/>
<keyword evidence="6" id="KW-0472">Membrane</keyword>
<dbReference type="AlphaFoldDB" id="A3XKV6"/>
<comment type="caution">
    <text evidence="8">The sequence shown here is derived from an EMBL/GenBank/DDBJ whole genome shotgun (WGS) entry which is preliminary data.</text>
</comment>
<feature type="transmembrane region" description="Helical" evidence="6">
    <location>
        <begin position="436"/>
        <end position="454"/>
    </location>
</feature>
<dbReference type="Gene3D" id="3.30.565.10">
    <property type="entry name" value="Histidine kinase-like ATPase, C-terminal domain"/>
    <property type="match status" value="1"/>
</dbReference>
<evidence type="ECO:0000256" key="1">
    <source>
        <dbReference type="ARBA" id="ARBA00000085"/>
    </source>
</evidence>
<keyword evidence="5" id="KW-0902">Two-component regulatory system</keyword>
<dbReference type="PROSITE" id="PS51257">
    <property type="entry name" value="PROKAR_LIPOPROTEIN"/>
    <property type="match status" value="1"/>
</dbReference>
<comment type="catalytic activity">
    <reaction evidence="1">
        <text>ATP + protein L-histidine = ADP + protein N-phospho-L-histidine.</text>
        <dbReference type="EC" id="2.7.13.3"/>
    </reaction>
</comment>
<evidence type="ECO:0000256" key="6">
    <source>
        <dbReference type="SAM" id="Phobius"/>
    </source>
</evidence>
<keyword evidence="4" id="KW-0418">Kinase</keyword>
<dbReference type="InterPro" id="IPR050482">
    <property type="entry name" value="Sensor_HK_TwoCompSys"/>
</dbReference>
<sequence>MGNYRSFLVALVQNPDPLYYRFLVLFVLLIVGCTSNSNTDLKINEDASDSISFYDKKAQNLEYSLEERKHFANKAFEKAQNEINTKRFARLSYQKNYLHLSLGEYDSLLVYDRQMNRTRFMNAPAILAMQEYLMGYYFEAITQQPDSAFVRYNRSKFYYQKVSDSSGIGKALLNMGGIQKRKNDFFGSKETLTEALKYIDRDKDAQTYFSTLDHLAQNHRRLKNLQEAEALYDQILQGAPREDLPTYKNNLATLYIDQQEYAKALTLLNDIPVETFEDSNTLKARVLDNKAYAMWSSKIETPLEAFLIPLELRKKANDHTGAMASYTHLGEFFMTRQPQRATAYFDSVIGISRKLHVPRAELDVLHFKMKLDPQNLRYKDRYIALRDSLYENELKVKTQFAKYKYDDQLKQEALLDLEKQNVENELKLAEERYNKLWIIAALVVAILLAVLIYFNQKYRAKRLKDAHRIDRLKATYDTEAAISRRLHDDFGSGLNNVMLMLQRNAGNEQVLDRLEGLYDQSRDFSRTLNEIDTGAGYTQILSGMLREQTPEETNLLLLGYQQVNWGRLNAVSKITLYKVLRELMINMRKHSAAQRVTLKFSNVSQQLEVTYTDNGRGASTADLQLRNGLQITEKRILAIGGTLTFETAPGTGFKAVIKLPY</sequence>
<feature type="domain" description="Histidine kinase" evidence="7">
    <location>
        <begin position="576"/>
        <end position="661"/>
    </location>
</feature>
<organism evidence="8 9">
    <name type="scientific">Leeuwenhoekiella blandensis (strain CECT 7118 / CCUG 51940 / KCTC 22103 / MED217)</name>
    <name type="common">Flavobacterium sp. (strain MED217)</name>
    <dbReference type="NCBI Taxonomy" id="398720"/>
    <lineage>
        <taxon>Bacteria</taxon>
        <taxon>Pseudomonadati</taxon>
        <taxon>Bacteroidota</taxon>
        <taxon>Flavobacteriia</taxon>
        <taxon>Flavobacteriales</taxon>
        <taxon>Flavobacteriaceae</taxon>
        <taxon>Leeuwenhoekiella</taxon>
    </lineage>
</organism>
<dbReference type="SUPFAM" id="SSF55874">
    <property type="entry name" value="ATPase domain of HSP90 chaperone/DNA topoisomerase II/histidine kinase"/>
    <property type="match status" value="1"/>
</dbReference>
<dbReference type="Pfam" id="PF02518">
    <property type="entry name" value="HATPase_c"/>
    <property type="match status" value="1"/>
</dbReference>
<dbReference type="Gene3D" id="1.25.40.10">
    <property type="entry name" value="Tetratricopeptide repeat domain"/>
    <property type="match status" value="1"/>
</dbReference>
<dbReference type="eggNOG" id="COG4585">
    <property type="taxonomic scope" value="Bacteria"/>
</dbReference>
<evidence type="ECO:0000256" key="5">
    <source>
        <dbReference type="ARBA" id="ARBA00023012"/>
    </source>
</evidence>
<dbReference type="OrthoDB" id="943406at2"/>
<dbReference type="InterPro" id="IPR011990">
    <property type="entry name" value="TPR-like_helical_dom_sf"/>
</dbReference>
<evidence type="ECO:0000256" key="2">
    <source>
        <dbReference type="ARBA" id="ARBA00012438"/>
    </source>
</evidence>
<evidence type="ECO:0000313" key="8">
    <source>
        <dbReference type="EMBL" id="EAQ49815.1"/>
    </source>
</evidence>
<dbReference type="SUPFAM" id="SSF48452">
    <property type="entry name" value="TPR-like"/>
    <property type="match status" value="1"/>
</dbReference>
<name>A3XKV6_LEEBM</name>
<dbReference type="GO" id="GO:0000160">
    <property type="term" value="P:phosphorelay signal transduction system"/>
    <property type="evidence" value="ECO:0007669"/>
    <property type="project" value="UniProtKB-KW"/>
</dbReference>
<accession>A3XKV6</accession>
<gene>
    <name evidence="8" type="ORF">MED217_01655</name>
</gene>
<evidence type="ECO:0000259" key="7">
    <source>
        <dbReference type="PROSITE" id="PS50109"/>
    </source>
</evidence>
<dbReference type="EC" id="2.7.13.3" evidence="2"/>
<keyword evidence="3" id="KW-0808">Transferase</keyword>
<evidence type="ECO:0000256" key="3">
    <source>
        <dbReference type="ARBA" id="ARBA00022679"/>
    </source>
</evidence>
<dbReference type="CDD" id="cd16917">
    <property type="entry name" value="HATPase_UhpB-NarQ-NarX-like"/>
    <property type="match status" value="1"/>
</dbReference>
<protein>
    <recommendedName>
        <fullName evidence="2">histidine kinase</fullName>
        <ecNumber evidence="2">2.7.13.3</ecNumber>
    </recommendedName>
</protein>
<dbReference type="InterPro" id="IPR005467">
    <property type="entry name" value="His_kinase_dom"/>
</dbReference>
<dbReference type="STRING" id="398720.MED217_01655"/>
<dbReference type="PROSITE" id="PS50109">
    <property type="entry name" value="HIS_KIN"/>
    <property type="match status" value="1"/>
</dbReference>
<dbReference type="PANTHER" id="PTHR24421:SF10">
    <property type="entry name" value="NITRATE_NITRITE SENSOR PROTEIN NARQ"/>
    <property type="match status" value="1"/>
</dbReference>
<dbReference type="GO" id="GO:0004673">
    <property type="term" value="F:protein histidine kinase activity"/>
    <property type="evidence" value="ECO:0007669"/>
    <property type="project" value="UniProtKB-EC"/>
</dbReference>
<proteinExistence type="predicted"/>
<dbReference type="EMBL" id="AANC01000003">
    <property type="protein sequence ID" value="EAQ49815.1"/>
    <property type="molecule type" value="Genomic_DNA"/>
</dbReference>
<dbReference type="RefSeq" id="WP_009778726.1">
    <property type="nucleotide sequence ID" value="NZ_CH672395.1"/>
</dbReference>
<dbReference type="InterPro" id="IPR003594">
    <property type="entry name" value="HATPase_dom"/>
</dbReference>
<dbReference type="PANTHER" id="PTHR24421">
    <property type="entry name" value="NITRATE/NITRITE SENSOR PROTEIN NARX-RELATED"/>
    <property type="match status" value="1"/>
</dbReference>
<dbReference type="InterPro" id="IPR036890">
    <property type="entry name" value="HATPase_C_sf"/>
</dbReference>